<evidence type="ECO:0000259" key="5">
    <source>
        <dbReference type="Pfam" id="PF05729"/>
    </source>
</evidence>
<evidence type="ECO:0000256" key="1">
    <source>
        <dbReference type="ARBA" id="ARBA00022574"/>
    </source>
</evidence>
<keyword evidence="2" id="KW-0677">Repeat</keyword>
<evidence type="ECO:0000313" key="7">
    <source>
        <dbReference type="Ensembl" id="ENSOTSP00005054495.2"/>
    </source>
</evidence>
<organism evidence="7 8">
    <name type="scientific">Oncorhynchus tshawytscha</name>
    <name type="common">Chinook salmon</name>
    <name type="synonym">Salmo tshawytscha</name>
    <dbReference type="NCBI Taxonomy" id="74940"/>
    <lineage>
        <taxon>Eukaryota</taxon>
        <taxon>Metazoa</taxon>
        <taxon>Chordata</taxon>
        <taxon>Craniata</taxon>
        <taxon>Vertebrata</taxon>
        <taxon>Euteleostomi</taxon>
        <taxon>Actinopterygii</taxon>
        <taxon>Neopterygii</taxon>
        <taxon>Teleostei</taxon>
        <taxon>Protacanthopterygii</taxon>
        <taxon>Salmoniformes</taxon>
        <taxon>Salmonidae</taxon>
        <taxon>Salmoninae</taxon>
        <taxon>Oncorhynchus</taxon>
    </lineage>
</organism>
<feature type="domain" description="NACHT" evidence="5">
    <location>
        <begin position="702"/>
        <end position="864"/>
    </location>
</feature>
<dbReference type="Pfam" id="PF05729">
    <property type="entry name" value="NACHT"/>
    <property type="match status" value="1"/>
</dbReference>
<feature type="region of interest" description="Disordered" evidence="4">
    <location>
        <begin position="1722"/>
        <end position="1749"/>
    </location>
</feature>
<feature type="region of interest" description="Disordered" evidence="4">
    <location>
        <begin position="1967"/>
        <end position="2000"/>
    </location>
</feature>
<proteinExistence type="predicted"/>
<dbReference type="PROSITE" id="PS50294">
    <property type="entry name" value="WD_REPEATS_REGION"/>
    <property type="match status" value="1"/>
</dbReference>
<evidence type="ECO:0000259" key="6">
    <source>
        <dbReference type="Pfam" id="PF25469"/>
    </source>
</evidence>
<feature type="region of interest" description="Disordered" evidence="4">
    <location>
        <begin position="392"/>
        <end position="418"/>
    </location>
</feature>
<evidence type="ECO:0000256" key="2">
    <source>
        <dbReference type="ARBA" id="ARBA00022737"/>
    </source>
</evidence>
<dbReference type="Proteomes" id="UP000694402">
    <property type="component" value="Unassembled WGS sequence"/>
</dbReference>
<reference evidence="7" key="2">
    <citation type="submission" date="2025-09" db="UniProtKB">
        <authorList>
            <consortium name="Ensembl"/>
        </authorList>
    </citation>
    <scope>IDENTIFICATION</scope>
</reference>
<feature type="repeat" description="WD" evidence="3">
    <location>
        <begin position="1220"/>
        <end position="1261"/>
    </location>
</feature>
<dbReference type="PANTHER" id="PTHR19871:SF43">
    <property type="entry name" value="SI:CH211-212K18.6"/>
    <property type="match status" value="1"/>
</dbReference>
<accession>A0A8C8GVD8</accession>
<gene>
    <name evidence="7" type="primary">RAD54L2</name>
</gene>
<dbReference type="SMART" id="SM00320">
    <property type="entry name" value="WD40"/>
    <property type="match status" value="2"/>
</dbReference>
<keyword evidence="1 3" id="KW-0853">WD repeat</keyword>
<dbReference type="PROSITE" id="PS00678">
    <property type="entry name" value="WD_REPEATS_1"/>
    <property type="match status" value="1"/>
</dbReference>
<dbReference type="InterPro" id="IPR052752">
    <property type="entry name" value="NACHT-WD_repeat"/>
</dbReference>
<evidence type="ECO:0008006" key="9">
    <source>
        <dbReference type="Google" id="ProtNLM"/>
    </source>
</evidence>
<dbReference type="PROSITE" id="PS50082">
    <property type="entry name" value="WD_REPEATS_2"/>
    <property type="match status" value="1"/>
</dbReference>
<dbReference type="InterPro" id="IPR001680">
    <property type="entry name" value="WD40_rpt"/>
</dbReference>
<evidence type="ECO:0000256" key="3">
    <source>
        <dbReference type="PROSITE-ProRule" id="PRU00221"/>
    </source>
</evidence>
<dbReference type="Pfam" id="PF25469">
    <property type="entry name" value="WHD_NWD1"/>
    <property type="match status" value="1"/>
</dbReference>
<dbReference type="PANTHER" id="PTHR19871">
    <property type="entry name" value="BETA TRANSDUCIN-RELATED PROTEIN"/>
    <property type="match status" value="1"/>
</dbReference>
<dbReference type="InterPro" id="IPR007111">
    <property type="entry name" value="NACHT_NTPase"/>
</dbReference>
<reference evidence="7" key="1">
    <citation type="submission" date="2025-08" db="UniProtKB">
        <authorList>
            <consortium name="Ensembl"/>
        </authorList>
    </citation>
    <scope>IDENTIFICATION</scope>
</reference>
<dbReference type="GeneTree" id="ENSGT00940000167021"/>
<evidence type="ECO:0000256" key="4">
    <source>
        <dbReference type="SAM" id="MobiDB-lite"/>
    </source>
</evidence>
<feature type="domain" description="NWD1/2-like winged helix-turn-helix" evidence="6">
    <location>
        <begin position="925"/>
        <end position="1034"/>
    </location>
</feature>
<dbReference type="InterPro" id="IPR057588">
    <property type="entry name" value="NWD1/2-like_WH"/>
</dbReference>
<dbReference type="InterPro" id="IPR019775">
    <property type="entry name" value="WD40_repeat_CS"/>
</dbReference>
<sequence>MNAREPGQPMKMGDSVLELRTMWTSNNGIVPKKKTRRVKEVVIFPLISNGSTSLRRHQDSKNKRATIPTFLRLQEMFFSDCRSDHAILAKKIRSNKRADRSIPLTKVSEESESQITAHLRYQFLQRHVKSYGQSTPSEEKGVNVLHLQKTYLFKDKAAFKALPDGGLDDTEDTAPQNLLQSLVALEEEEEEEDRVCVNQDVTTWAESVPEIVKCLLAGSSNGVVKTTGGDPHSLGLTVITDDLERAKKRRFMIYICGGYKDTVAERSALMETVFPRLYLYCKQRGYDFRMVDLRWGVGDPVSDRHDTAELHVEALAQCQKTLGPNFILFLGQKYEVQTLPSTISREVFEAIVNVVERDRQKMSKKKHPKMDDVISDSKSNIVTGSDTGSFVVPEHNNNHDSGDPAPNSGLMSDEISVSRNSLSDADETRISPAATRCWADFDRDLILLQTWYRLDENCDPPVYRLLPVSTQQPDFLSRDGQRRRQARKAWQATCLHLWGVLQRSGTEALGEEGTSHLLRTVLDWEVEQGLQSLGAKAPPEEHCHCYKRVIPDLHYSLRNEHAAHYIDLLEGRPQVNHTLNAAHQGFMDRVHKKLRHTNIYERNVDWGRNGLNPKHNRSQQFYTEHISSHFQRTVINSLNKVMKGNKAKGSFDIRRREASRMRIQEEIHRHVNHGHTLENHHVLRDGFLGEMRRAVEEGSSLRPILLLGPPGWGKSTTMARLAHLAPSWITGAVKVLVCFVGLTGESRNVRLVLQNLCVQLAETYSHHTELSEGLPHLVNEFHSLLGQVRADSPVILVLDGIDALSEEHGADLSWLSTPLPPHVHLILSATTDSACAHILQKSAQPTVLSLPPLSPDDITKALKHKLQTDHRRLQDWQWQLLLQACLSCPSPLYLEVVYAESVLWSSFSPQGSLGLPPDLEGLYVGLLACLERTHGEQLVGRAAAVISLSRGGVTEEELLDLLGRDGKVLQEVSLSHSSSTSSSSLPRVPCVLWARLRRDLGGHLTEAETDGTWVYRWTHSELGRVCVKRYLKTDDSRMLLHANYADYFRGTDSPHRNIFQPLAWKLEEDSTKSYVFNLRKLHGLPYHLVRSGQILAFLSECVFNYEFLLHKAWGLSVLHVQEDLKGVVLPEKELVDMEVLAATLELSRTVLLQDPCQLASQVMGRLGQIVAEDLPVAPGDPQKFSYLHALLAQCARSSLPVLVPSYSFLVPPGEIPHTLLAGHTSRVTALTRGQRGLVAATCDGDGTLKVWDLELGRAVRTLEGVGGVVGDSLTLCLEDRVLVVRMGQSLQVREVDSGKVIYSESDSLDVPVVTTTCDGQLLVAFYDGSHLVKVFDLVSSCSLLCCVNITLDCDPIHKDHSVLVSHNSIKDYVLFAYRSGGQAAVLSARGGAVLSVLRAQHGAASIQGVEMTNQYLLLFCRYPYKRDSEIIHIELYSTASFKYERSILGCSQDDISQVTVNRTGTHAVAFCPSPRTGITQVVTWNLETEDHKHIARFPGILTAGVCLELRFCVGVCSGERYPRLWDLSSRVNDQTLTYNVHKVKRDGTEEVILMGKCPRYAVCKSLRPGTVRVWNLARSRFTGRPVRVEHGLYGNTDVALAHDLKLYILTDRGTATFTDTPSPIFQTLLVYDLIKRSYVRRQSGLYIVPCPRHEYRLLEGQLLLGLSEMRNHLILWDLESGYIKGRMKASHTESLLSSSTVRDRQSQIPPNETTALVMPWDRRTESHSAKCRRLEKEDQREKEEQRSLDREKYNSIDQYLLSGDQQVVVCSYFSHHLNVFSVGSQDHLHTLEDRTSLLVLHTAALTHPGGHLVLANYSQAQHIPYLTLWDLQKGTVRKRLKNEPGVCCVAITDDASRVAFGISGCNKLKVWDPFRRNHKTISGYASLRLGGSNQLYITEGGAKAILLAGELSLWDLEACNVLSVLSPDAHVQCLTLLGGDNSSTLLLGLSHSPALVAVRLTSQSQGVAVATGSRDEDVFSESSSSEDEDEKDSQTHVGLE</sequence>
<name>A0A8C8GVD8_ONCTS</name>
<dbReference type="Ensembl" id="ENSOTST00005059346.2">
    <property type="protein sequence ID" value="ENSOTSP00005054495.2"/>
    <property type="gene ID" value="ENSOTSG00005026398.2"/>
</dbReference>
<keyword evidence="8" id="KW-1185">Reference proteome</keyword>
<protein>
    <recommendedName>
        <fullName evidence="9">NACHT domain-containing protein</fullName>
    </recommendedName>
</protein>
<evidence type="ECO:0000313" key="8">
    <source>
        <dbReference type="Proteomes" id="UP000694402"/>
    </source>
</evidence>